<comment type="caution">
    <text evidence="1">The sequence shown here is derived from an EMBL/GenBank/DDBJ whole genome shotgun (WGS) entry which is preliminary data.</text>
</comment>
<evidence type="ECO:0000313" key="1">
    <source>
        <dbReference type="EMBL" id="PRW84433.1"/>
    </source>
</evidence>
<dbReference type="RefSeq" id="WP_106118597.1">
    <property type="nucleotide sequence ID" value="NZ_PVUH01000030.1"/>
</dbReference>
<accession>A0A2T0HN93</accession>
<proteinExistence type="predicted"/>
<name>A0A2T0HN93_PSEFL</name>
<dbReference type="EMBL" id="PVUH01000030">
    <property type="protein sequence ID" value="PRW84433.1"/>
    <property type="molecule type" value="Genomic_DNA"/>
</dbReference>
<sequence>MTAASRPYVARVNNGGNFCGHTPDSPRLELVKPVTGAGKKLPGILTVLQERIRRYYSAPNVLPSLRNANRSRKGRQQRSERREACLVLLNAIVVHTDLVSLRCGIPTSAGFLSLTLDYLVEFTGLNYRRAERAMADLKRANLLTVSQPRQLKEDGTWRGLAGVKAVNKLLFTVFGLGRRLQHEKVRASKRLAKKVKKAGGTLTGWARSALVMGRDKEPKRTGAPAATKPAITDTPQYQHARLDLLMALKQAYPEHSAQEINAEADRILQSKFRANSV</sequence>
<gene>
    <name evidence="1" type="ORF">C7A10_28780</name>
</gene>
<organism evidence="1 2">
    <name type="scientific">Pseudomonas fluorescens</name>
    <dbReference type="NCBI Taxonomy" id="294"/>
    <lineage>
        <taxon>Bacteria</taxon>
        <taxon>Pseudomonadati</taxon>
        <taxon>Pseudomonadota</taxon>
        <taxon>Gammaproteobacteria</taxon>
        <taxon>Pseudomonadales</taxon>
        <taxon>Pseudomonadaceae</taxon>
        <taxon>Pseudomonas</taxon>
    </lineage>
</organism>
<reference evidence="1 2" key="1">
    <citation type="submission" date="2018-03" db="EMBL/GenBank/DDBJ databases">
        <title>Blue discolouration in mozzarella cheese caused by Pseudomonas fluorescens.</title>
        <authorList>
            <person name="Chiesa F."/>
            <person name="Dalmasso A."/>
            <person name="Lomonaco S."/>
        </authorList>
    </citation>
    <scope>NUCLEOTIDE SEQUENCE [LARGE SCALE GENOMIC DNA]</scope>
    <source>
        <strain evidence="1 2">11293</strain>
    </source>
</reference>
<evidence type="ECO:0008006" key="3">
    <source>
        <dbReference type="Google" id="ProtNLM"/>
    </source>
</evidence>
<dbReference type="Proteomes" id="UP000239731">
    <property type="component" value="Unassembled WGS sequence"/>
</dbReference>
<protein>
    <recommendedName>
        <fullName evidence="3">RepA</fullName>
    </recommendedName>
</protein>
<dbReference type="AlphaFoldDB" id="A0A2T0HN93"/>
<evidence type="ECO:0000313" key="2">
    <source>
        <dbReference type="Proteomes" id="UP000239731"/>
    </source>
</evidence>